<evidence type="ECO:0000256" key="2">
    <source>
        <dbReference type="ARBA" id="ARBA00022782"/>
    </source>
</evidence>
<dbReference type="GO" id="GO:0043022">
    <property type="term" value="F:ribosome binding"/>
    <property type="evidence" value="ECO:0007669"/>
    <property type="project" value="TreeGrafter"/>
</dbReference>
<dbReference type="InterPro" id="IPR038446">
    <property type="entry name" value="CEBP_ZZ_sf"/>
</dbReference>
<feature type="domain" description="RRM" evidence="10">
    <location>
        <begin position="248"/>
        <end position="319"/>
    </location>
</feature>
<dbReference type="Pfam" id="PF16366">
    <property type="entry name" value="CEBP_ZZ"/>
    <property type="match status" value="1"/>
</dbReference>
<keyword evidence="2" id="KW-0221">Differentiation</keyword>
<dbReference type="PROSITE" id="PS50102">
    <property type="entry name" value="RRM"/>
    <property type="match status" value="2"/>
</dbReference>
<dbReference type="eggNOG" id="KOG0129">
    <property type="taxonomic scope" value="Eukaryota"/>
</dbReference>
<dbReference type="GO" id="GO:0008135">
    <property type="term" value="F:translation factor activity, RNA binding"/>
    <property type="evidence" value="ECO:0007669"/>
    <property type="project" value="TreeGrafter"/>
</dbReference>
<dbReference type="PANTHER" id="PTHR12566">
    <property type="entry name" value="CYTOPLASMIC POLYADENYLATION ELEMENT BINDING PROTEIN CPEB"/>
    <property type="match status" value="1"/>
</dbReference>
<keyword evidence="1" id="KW-0677">Repeat</keyword>
<feature type="domain" description="RRM" evidence="10">
    <location>
        <begin position="159"/>
        <end position="249"/>
    </location>
</feature>
<evidence type="ECO:0000256" key="4">
    <source>
        <dbReference type="ARBA" id="ARBA00022884"/>
    </source>
</evidence>
<dbReference type="GO" id="GO:0045202">
    <property type="term" value="C:synapse"/>
    <property type="evidence" value="ECO:0007669"/>
    <property type="project" value="TreeGrafter"/>
</dbReference>
<dbReference type="InterPro" id="IPR035979">
    <property type="entry name" value="RBD_domain_sf"/>
</dbReference>
<evidence type="ECO:0000256" key="5">
    <source>
        <dbReference type="ARBA" id="ARBA00058170"/>
    </source>
</evidence>
<dbReference type="InterPro" id="IPR032296">
    <property type="entry name" value="CEBP_ZZ"/>
</dbReference>
<reference evidence="11" key="1">
    <citation type="submission" date="2012-04" db="EMBL/GenBank/DDBJ databases">
        <title>The Genome Sequence of Loa loa.</title>
        <authorList>
            <consortium name="The Broad Institute Genome Sequencing Platform"/>
            <consortium name="Broad Institute Genome Sequencing Center for Infectious Disease"/>
            <person name="Nutman T.B."/>
            <person name="Fink D.L."/>
            <person name="Russ C."/>
            <person name="Young S."/>
            <person name="Zeng Q."/>
            <person name="Gargeya S."/>
            <person name="Alvarado L."/>
            <person name="Berlin A."/>
            <person name="Chapman S.B."/>
            <person name="Chen Z."/>
            <person name="Freedman E."/>
            <person name="Gellesch M."/>
            <person name="Goldberg J."/>
            <person name="Griggs A."/>
            <person name="Gujja S."/>
            <person name="Heilman E.R."/>
            <person name="Heiman D."/>
            <person name="Howarth C."/>
            <person name="Mehta T."/>
            <person name="Neiman D."/>
            <person name="Pearson M."/>
            <person name="Roberts A."/>
            <person name="Saif S."/>
            <person name="Shea T."/>
            <person name="Shenoy N."/>
            <person name="Sisk P."/>
            <person name="Stolte C."/>
            <person name="Sykes S."/>
            <person name="White J."/>
            <person name="Yandava C."/>
            <person name="Haas B."/>
            <person name="Henn M.R."/>
            <person name="Nusbaum C."/>
            <person name="Birren B."/>
        </authorList>
    </citation>
    <scope>NUCLEOTIDE SEQUENCE [LARGE SCALE GENOMIC DNA]</scope>
</reference>
<dbReference type="AlphaFoldDB" id="A0A1I7VDP9"/>
<accession>A0A1I7VDP9</accession>
<dbReference type="GO" id="GO:0043005">
    <property type="term" value="C:neuron projection"/>
    <property type="evidence" value="ECO:0007669"/>
    <property type="project" value="TreeGrafter"/>
</dbReference>
<comment type="subunit">
    <text evidence="6">Interacts with fbf-1.</text>
</comment>
<dbReference type="GO" id="GO:0000900">
    <property type="term" value="F:mRNA regulatory element binding translation repressor activity"/>
    <property type="evidence" value="ECO:0007669"/>
    <property type="project" value="TreeGrafter"/>
</dbReference>
<dbReference type="Gene3D" id="3.30.70.330">
    <property type="match status" value="2"/>
</dbReference>
<dbReference type="InterPro" id="IPR012677">
    <property type="entry name" value="Nucleotide-bd_a/b_plait_sf"/>
</dbReference>
<dbReference type="InterPro" id="IPR034819">
    <property type="entry name" value="CPEB"/>
</dbReference>
<evidence type="ECO:0000256" key="7">
    <source>
        <dbReference type="ARBA" id="ARBA00070028"/>
    </source>
</evidence>
<evidence type="ECO:0000256" key="1">
    <source>
        <dbReference type="ARBA" id="ARBA00022737"/>
    </source>
</evidence>
<organism evidence="11 12">
    <name type="scientific">Loa loa</name>
    <name type="common">Eye worm</name>
    <name type="synonym">Filaria loa</name>
    <dbReference type="NCBI Taxonomy" id="7209"/>
    <lineage>
        <taxon>Eukaryota</taxon>
        <taxon>Metazoa</taxon>
        <taxon>Ecdysozoa</taxon>
        <taxon>Nematoda</taxon>
        <taxon>Chromadorea</taxon>
        <taxon>Rhabditida</taxon>
        <taxon>Spirurina</taxon>
        <taxon>Spiruromorpha</taxon>
        <taxon>Filarioidea</taxon>
        <taxon>Onchocercidae</taxon>
        <taxon>Loa</taxon>
    </lineage>
</organism>
<dbReference type="InterPro" id="IPR000504">
    <property type="entry name" value="RRM_dom"/>
</dbReference>
<dbReference type="WBParaSite" id="EN70_1420">
    <property type="protein sequence ID" value="EN70_1420"/>
    <property type="gene ID" value="EN70_1420"/>
</dbReference>
<dbReference type="PANTHER" id="PTHR12566:SF17">
    <property type="entry name" value="CYTOPLASMIC POLYADENYLATION ELEMENT-BINDING PROTEIN 1"/>
    <property type="match status" value="1"/>
</dbReference>
<dbReference type="GO" id="GO:0005737">
    <property type="term" value="C:cytoplasm"/>
    <property type="evidence" value="ECO:0007669"/>
    <property type="project" value="TreeGrafter"/>
</dbReference>
<evidence type="ECO:0000313" key="12">
    <source>
        <dbReference type="WBParaSite" id="EN70_1420"/>
    </source>
</evidence>
<keyword evidence="4 8" id="KW-0694">RNA-binding</keyword>
<proteinExistence type="predicted"/>
<sequence>MALDGDIRKRMTMMNNRINRPSIPSSPSHPPCQRPTYPVSSFVLNPHIPSDTRSPKSLSDGSITNSSSSCTSSLQQHFYGNPVLKFGNKTENANGNDCAILMPRDQLCQPFSSWSPASLINNNAKMETGDRRNLSRNPGVPSTPEAYFIMDESLEIFARKVFVGGLPIDVTEDEITSTFSQFGPVLVDWPRRPDTGVKERSTARYMTGYVFLVFEDERSVQLLVQVRPWRLDDMEFMLREDMPLNPRRTIFIGGVPRPTKAQELARVLDHLYGSVCYVGIDIDPELKYPKGAARVTFTTEQSFIAAISGRFVHIPHADMSKRVEIKPYVIDEQMCDECEGVQCAGRYAPYFCGDVTCLQYYCEYCWDCYHYGEYSNERKISHKPLVRIGDQTKLLAHPPHHNHLSNNKVLSTTTPVVDCCRHIDTTTCFTVRCSQHY</sequence>
<evidence type="ECO:0000259" key="10">
    <source>
        <dbReference type="PROSITE" id="PS50102"/>
    </source>
</evidence>
<dbReference type="CDD" id="cd12726">
    <property type="entry name" value="RRM2_CPEB2_like"/>
    <property type="match status" value="1"/>
</dbReference>
<dbReference type="SMART" id="SM00360">
    <property type="entry name" value="RRM"/>
    <property type="match status" value="2"/>
</dbReference>
<protein>
    <recommendedName>
        <fullName evidence="7">Cytoplasmic polyadenylation element-binding protein 1</fullName>
    </recommendedName>
</protein>
<keyword evidence="11" id="KW-1185">Reference proteome</keyword>
<evidence type="ECO:0000256" key="6">
    <source>
        <dbReference type="ARBA" id="ARBA00065903"/>
    </source>
</evidence>
<reference evidence="12" key="2">
    <citation type="submission" date="2016-11" db="UniProtKB">
        <authorList>
            <consortium name="WormBaseParasite"/>
        </authorList>
    </citation>
    <scope>IDENTIFICATION</scope>
</reference>
<evidence type="ECO:0000256" key="8">
    <source>
        <dbReference type="PROSITE-ProRule" id="PRU00176"/>
    </source>
</evidence>
<dbReference type="Gene3D" id="4.10.640.40">
    <property type="entry name" value="Cytoplasmic polyadenylation element-binding protein, ZZ domain"/>
    <property type="match status" value="1"/>
</dbReference>
<comment type="function">
    <text evidence="5">Cytoplasmic polyadenylation element binding protein that binds to and regulates the translation of specific mRNAs. Essential for progression through meiosis. Involved in spermatogenesis.</text>
</comment>
<dbReference type="Pfam" id="PF00076">
    <property type="entry name" value="RRM_1"/>
    <property type="match status" value="1"/>
</dbReference>
<dbReference type="GO" id="GO:0005634">
    <property type="term" value="C:nucleus"/>
    <property type="evidence" value="ECO:0007669"/>
    <property type="project" value="TreeGrafter"/>
</dbReference>
<dbReference type="Proteomes" id="UP000095285">
    <property type="component" value="Unassembled WGS sequence"/>
</dbReference>
<feature type="region of interest" description="Disordered" evidence="9">
    <location>
        <begin position="17"/>
        <end position="68"/>
    </location>
</feature>
<evidence type="ECO:0000256" key="9">
    <source>
        <dbReference type="SAM" id="MobiDB-lite"/>
    </source>
</evidence>
<evidence type="ECO:0000313" key="11">
    <source>
        <dbReference type="Proteomes" id="UP000095285"/>
    </source>
</evidence>
<dbReference type="GO" id="GO:2000766">
    <property type="term" value="P:negative regulation of cytoplasmic translation"/>
    <property type="evidence" value="ECO:0007669"/>
    <property type="project" value="TreeGrafter"/>
</dbReference>
<dbReference type="GO" id="GO:0030154">
    <property type="term" value="P:cell differentiation"/>
    <property type="evidence" value="ECO:0007669"/>
    <property type="project" value="UniProtKB-KW"/>
</dbReference>
<evidence type="ECO:0000256" key="3">
    <source>
        <dbReference type="ARBA" id="ARBA00022871"/>
    </source>
</evidence>
<dbReference type="SUPFAM" id="SSF54928">
    <property type="entry name" value="RNA-binding domain, RBD"/>
    <property type="match status" value="1"/>
</dbReference>
<dbReference type="GO" id="GO:0003730">
    <property type="term" value="F:mRNA 3'-UTR binding"/>
    <property type="evidence" value="ECO:0007669"/>
    <property type="project" value="InterPro"/>
</dbReference>
<dbReference type="FunFam" id="4.10.640.40:FF:000001">
    <property type="entry name" value="Cytoplasmic polyadenylation element-binding 2 isoform X2"/>
    <property type="match status" value="1"/>
</dbReference>
<keyword evidence="3" id="KW-0744">Spermatogenesis</keyword>
<dbReference type="Pfam" id="PF16367">
    <property type="entry name" value="RRM_7"/>
    <property type="match status" value="1"/>
</dbReference>
<dbReference type="CDD" id="cd19757">
    <property type="entry name" value="Bbox1"/>
    <property type="match status" value="1"/>
</dbReference>
<dbReference type="GO" id="GO:0007283">
    <property type="term" value="P:spermatogenesis"/>
    <property type="evidence" value="ECO:0007669"/>
    <property type="project" value="UniProtKB-KW"/>
</dbReference>
<name>A0A1I7VDP9_LOALO</name>
<dbReference type="FunFam" id="3.30.70.330:FF:000483">
    <property type="entry name" value="Cytoplasmic polyadenylation element-binding protein 2"/>
    <property type="match status" value="1"/>
</dbReference>
<feature type="compositionally biased region" description="Low complexity" evidence="9">
    <location>
        <begin position="57"/>
        <end position="68"/>
    </location>
</feature>